<keyword evidence="4" id="KW-0472">Membrane</keyword>
<evidence type="ECO:0000256" key="1">
    <source>
        <dbReference type="ARBA" id="ARBA00004479"/>
    </source>
</evidence>
<reference evidence="6 7" key="1">
    <citation type="submission" date="2021-06" db="EMBL/GenBank/DDBJ databases">
        <title>Caerostris darwini draft genome.</title>
        <authorList>
            <person name="Kono N."/>
            <person name="Arakawa K."/>
        </authorList>
    </citation>
    <scope>NUCLEOTIDE SEQUENCE [LARGE SCALE GENOMIC DNA]</scope>
</reference>
<keyword evidence="2" id="KW-0812">Transmembrane</keyword>
<keyword evidence="5" id="KW-0325">Glycoprotein</keyword>
<gene>
    <name evidence="6" type="primary">AVEN_131899_1</name>
    <name evidence="6" type="ORF">CDAR_404561</name>
</gene>
<evidence type="ECO:0000256" key="3">
    <source>
        <dbReference type="ARBA" id="ARBA00022989"/>
    </source>
</evidence>
<dbReference type="AlphaFoldDB" id="A0AAV4UBQ0"/>
<protein>
    <submittedName>
        <fullName evidence="6">Uncharacterized protein</fullName>
    </submittedName>
</protein>
<evidence type="ECO:0000313" key="6">
    <source>
        <dbReference type="EMBL" id="GIY55209.1"/>
    </source>
</evidence>
<evidence type="ECO:0000256" key="2">
    <source>
        <dbReference type="ARBA" id="ARBA00022692"/>
    </source>
</evidence>
<dbReference type="InterPro" id="IPR031283">
    <property type="entry name" value="AMIGO"/>
</dbReference>
<dbReference type="Proteomes" id="UP001054837">
    <property type="component" value="Unassembled WGS sequence"/>
</dbReference>
<sequence>MVGRVLKASLLFLANGNECPPPEVLVPCICVTPHDPVIRCGNLTKMETIQNIFKQSFDLRFKYFILENSTLHFLPASSLISKRFKGLMIVNTTLVGLFDETPSAANTIELFSLKKVRLQRNIDWVHFQKLTKLINLQFIEIHIKRLGKDFSENVTPDLAVLSLMHTRTTKLSDDVFAKMKSLWSILVAHTEIKTIKRSMFARPAKIRNFGFTYSKIEYLPDDLFDEMPALKSVGFTNNRISFLKEATFQGVFSQIAVLNVVDNPIICDCSIEWITLSNNQKVLGKCGGRSLKQGKMIKDLTQNDFKYCL</sequence>
<dbReference type="PANTHER" id="PTHR24368:SF210">
    <property type="entry name" value="SURFACE ANTIGEN BSPA-LIKE"/>
    <property type="match status" value="1"/>
</dbReference>
<dbReference type="EMBL" id="BPLQ01011068">
    <property type="protein sequence ID" value="GIY55209.1"/>
    <property type="molecule type" value="Genomic_DNA"/>
</dbReference>
<dbReference type="GO" id="GO:0016020">
    <property type="term" value="C:membrane"/>
    <property type="evidence" value="ECO:0007669"/>
    <property type="project" value="UniProtKB-SubCell"/>
</dbReference>
<keyword evidence="7" id="KW-1185">Reference proteome</keyword>
<evidence type="ECO:0000256" key="4">
    <source>
        <dbReference type="ARBA" id="ARBA00023136"/>
    </source>
</evidence>
<keyword evidence="3" id="KW-1133">Transmembrane helix</keyword>
<comment type="caution">
    <text evidence="6">The sequence shown here is derived from an EMBL/GenBank/DDBJ whole genome shotgun (WGS) entry which is preliminary data.</text>
</comment>
<organism evidence="6 7">
    <name type="scientific">Caerostris darwini</name>
    <dbReference type="NCBI Taxonomy" id="1538125"/>
    <lineage>
        <taxon>Eukaryota</taxon>
        <taxon>Metazoa</taxon>
        <taxon>Ecdysozoa</taxon>
        <taxon>Arthropoda</taxon>
        <taxon>Chelicerata</taxon>
        <taxon>Arachnida</taxon>
        <taxon>Araneae</taxon>
        <taxon>Araneomorphae</taxon>
        <taxon>Entelegynae</taxon>
        <taxon>Araneoidea</taxon>
        <taxon>Araneidae</taxon>
        <taxon>Caerostris</taxon>
    </lineage>
</organism>
<dbReference type="InterPro" id="IPR032675">
    <property type="entry name" value="LRR_dom_sf"/>
</dbReference>
<dbReference type="SUPFAM" id="SSF52058">
    <property type="entry name" value="L domain-like"/>
    <property type="match status" value="1"/>
</dbReference>
<evidence type="ECO:0000256" key="5">
    <source>
        <dbReference type="ARBA" id="ARBA00023180"/>
    </source>
</evidence>
<name>A0AAV4UBQ0_9ARAC</name>
<dbReference type="Gene3D" id="3.80.10.10">
    <property type="entry name" value="Ribonuclease Inhibitor"/>
    <property type="match status" value="1"/>
</dbReference>
<evidence type="ECO:0000313" key="7">
    <source>
        <dbReference type="Proteomes" id="UP001054837"/>
    </source>
</evidence>
<accession>A0AAV4UBQ0</accession>
<dbReference type="PANTHER" id="PTHR24368">
    <property type="entry name" value="AMPHOTERIN-INDUCED PROTEIN"/>
    <property type="match status" value="1"/>
</dbReference>
<comment type="subcellular location">
    <subcellularLocation>
        <location evidence="1">Membrane</location>
        <topology evidence="1">Single-pass type I membrane protein</topology>
    </subcellularLocation>
</comment>
<proteinExistence type="predicted"/>